<dbReference type="Proteomes" id="UP000030690">
    <property type="component" value="Unassembled WGS sequence"/>
</dbReference>
<organism evidence="1 2">
    <name type="scientific">Plasmodium falciparum Vietnam Oak-Knoll</name>
    <name type="common">FVO</name>
    <dbReference type="NCBI Taxonomy" id="1036723"/>
    <lineage>
        <taxon>Eukaryota</taxon>
        <taxon>Sar</taxon>
        <taxon>Alveolata</taxon>
        <taxon>Apicomplexa</taxon>
        <taxon>Aconoidasida</taxon>
        <taxon>Haemosporida</taxon>
        <taxon>Plasmodiidae</taxon>
        <taxon>Plasmodium</taxon>
        <taxon>Plasmodium (Laverania)</taxon>
    </lineage>
</organism>
<dbReference type="AlphaFoldDB" id="A0A024V1D4"/>
<sequence>MDNFKIIYASIIRFNDKIPIFTYHIKVDSQLRIELVKSLNVYFRSTSIAAFPGGTDVFPFDDGIIYSLYNKNLTLIYIIITQKEYIENKYAFFFLQECMNELEKKIDFTNLMRLPKNKYSRTFTQYYQQLIKKYNAEVCSPIERLDKKIIRILSTVCRGIETTLKNKQGLTKLESRMNSLSFNARLVSCVFIS</sequence>
<evidence type="ECO:0000313" key="1">
    <source>
        <dbReference type="EMBL" id="ETW16803.1"/>
    </source>
</evidence>
<accession>A0A024V1D4</accession>
<protein>
    <recommendedName>
        <fullName evidence="3">Longin domain-containing protein</fullName>
    </recommendedName>
</protein>
<dbReference type="EMBL" id="KI925138">
    <property type="protein sequence ID" value="ETW16803.1"/>
    <property type="molecule type" value="Genomic_DNA"/>
</dbReference>
<evidence type="ECO:0008006" key="3">
    <source>
        <dbReference type="Google" id="ProtNLM"/>
    </source>
</evidence>
<proteinExistence type="predicted"/>
<evidence type="ECO:0000313" key="2">
    <source>
        <dbReference type="Proteomes" id="UP000030690"/>
    </source>
</evidence>
<name>A0A024V1D4_PLAFA</name>
<reference evidence="1 2" key="2">
    <citation type="submission" date="2013-02" db="EMBL/GenBank/DDBJ databases">
        <title>The Genome Sequence of Plasmodium falciparum Vietnam Oak-Knoll (FVO).</title>
        <authorList>
            <consortium name="The Broad Institute Genome Sequencing Platform"/>
            <consortium name="The Broad Institute Genome Sequencing Center for Infectious Disease"/>
            <person name="Neafsey D."/>
            <person name="Cheeseman I."/>
            <person name="Volkman S."/>
            <person name="Adams J."/>
            <person name="Walker B."/>
            <person name="Young S.K."/>
            <person name="Zeng Q."/>
            <person name="Gargeya S."/>
            <person name="Fitzgerald M."/>
            <person name="Haas B."/>
            <person name="Abouelleil A."/>
            <person name="Alvarado L."/>
            <person name="Arachchi H.M."/>
            <person name="Berlin A.M."/>
            <person name="Chapman S.B."/>
            <person name="Dewar J."/>
            <person name="Goldberg J."/>
            <person name="Griggs A."/>
            <person name="Gujja S."/>
            <person name="Hansen M."/>
            <person name="Howarth C."/>
            <person name="Imamovic A."/>
            <person name="Larimer J."/>
            <person name="McCowan C."/>
            <person name="Murphy C."/>
            <person name="Neiman D."/>
            <person name="Pearson M."/>
            <person name="Priest M."/>
            <person name="Roberts A."/>
            <person name="Saif S."/>
            <person name="Shea T."/>
            <person name="Sisk P."/>
            <person name="Sykes S."/>
            <person name="Wortman J."/>
            <person name="Nusbaum C."/>
            <person name="Birren B."/>
        </authorList>
    </citation>
    <scope>NUCLEOTIDE SEQUENCE [LARGE SCALE GENOMIC DNA]</scope>
    <source>
        <strain evidence="2">Vietnam Oak-Knoll (FVO)</strain>
    </source>
</reference>
<dbReference type="Gene3D" id="3.30.450.50">
    <property type="entry name" value="Longin domain"/>
    <property type="match status" value="1"/>
</dbReference>
<dbReference type="OrthoDB" id="374178at2759"/>
<gene>
    <name evidence="1" type="ORF">PFFVO_04267</name>
</gene>
<reference evidence="1 2" key="1">
    <citation type="submission" date="2013-02" db="EMBL/GenBank/DDBJ databases">
        <title>The Genome Annotation of Plasmodium falciparum Vietnam Oak-Knoll (FVO).</title>
        <authorList>
            <consortium name="The Broad Institute Genome Sequencing Platform"/>
            <consortium name="The Broad Institute Genome Sequencing Center for Infectious Disease"/>
            <person name="Neafsey D."/>
            <person name="Hoffman S."/>
            <person name="Volkman S."/>
            <person name="Rosenthal P."/>
            <person name="Walker B."/>
            <person name="Young S.K."/>
            <person name="Zeng Q."/>
            <person name="Gargeya S."/>
            <person name="Fitzgerald M."/>
            <person name="Haas B."/>
            <person name="Abouelleil A."/>
            <person name="Allen A.W."/>
            <person name="Alvarado L."/>
            <person name="Arachchi H.M."/>
            <person name="Berlin A.M."/>
            <person name="Chapman S.B."/>
            <person name="Gainer-Dewar J."/>
            <person name="Goldberg J."/>
            <person name="Griggs A."/>
            <person name="Gujja S."/>
            <person name="Hansen M."/>
            <person name="Howarth C."/>
            <person name="Imamovic A."/>
            <person name="Ireland A."/>
            <person name="Larimer J."/>
            <person name="McCowan C."/>
            <person name="Murphy C."/>
            <person name="Pearson M."/>
            <person name="Poon T.W."/>
            <person name="Priest M."/>
            <person name="Roberts A."/>
            <person name="Saif S."/>
            <person name="Shea T."/>
            <person name="Sisk P."/>
            <person name="Sykes S."/>
            <person name="Wortman J."/>
            <person name="Nusbaum C."/>
            <person name="Birren B."/>
        </authorList>
    </citation>
    <scope>NUCLEOTIDE SEQUENCE [LARGE SCALE GENOMIC DNA]</scope>
    <source>
        <strain evidence="2">Vietnam Oak-Knoll (FVO)</strain>
    </source>
</reference>
<dbReference type="SMR" id="A0A024V1D4"/>